<accession>A0A173YJ88</accession>
<name>A0A173YJ88_9FIRM</name>
<keyword evidence="3 6" id="KW-0812">Transmembrane</keyword>
<dbReference type="OrthoDB" id="9780088at2"/>
<proteinExistence type="inferred from homology"/>
<dbReference type="STRING" id="39482.ERS852491_00127"/>
<feature type="transmembrane region" description="Helical" evidence="6">
    <location>
        <begin position="62"/>
        <end position="83"/>
    </location>
</feature>
<feature type="transmembrane region" description="Helical" evidence="6">
    <location>
        <begin position="142"/>
        <end position="164"/>
    </location>
</feature>
<protein>
    <submittedName>
        <fullName evidence="7">Cytosine permease</fullName>
    </submittedName>
</protein>
<comment type="similarity">
    <text evidence="2">Belongs to the purine-cytosine permease (2.A.39) family.</text>
</comment>
<evidence type="ECO:0000313" key="8">
    <source>
        <dbReference type="Proteomes" id="UP000095544"/>
    </source>
</evidence>
<evidence type="ECO:0000256" key="6">
    <source>
        <dbReference type="SAM" id="Phobius"/>
    </source>
</evidence>
<evidence type="ECO:0000313" key="7">
    <source>
        <dbReference type="EMBL" id="CUN64202.1"/>
    </source>
</evidence>
<reference evidence="7 8" key="1">
    <citation type="submission" date="2015-09" db="EMBL/GenBank/DDBJ databases">
        <authorList>
            <consortium name="Pathogen Informatics"/>
        </authorList>
    </citation>
    <scope>NUCLEOTIDE SEQUENCE [LARGE SCALE GENOMIC DNA]</scope>
    <source>
        <strain evidence="7 8">2789STDY5834876</strain>
    </source>
</reference>
<feature type="transmembrane region" description="Helical" evidence="6">
    <location>
        <begin position="400"/>
        <end position="418"/>
    </location>
</feature>
<sequence>MGKKKEDKAAIVDEPMTPVPLDQRQNWVTPAVIFGGLEFCVPILMIGATLIGAFGIKGMVPVVLFTFLILTWGGNTLSGYIGAKTGLSSSVIARQGFGDKQAKFIIALVIGVISMGWWAIQTSVTGNALCVILGIDYTTNRIAWAIVTIIVGFLFAIPSIIGYSSMKWTDYLAVPCGLLLCVAGIYLALKNVGWSNIMNYQGSGDISFAAGVTMLLGMNVSQFVIAADYTRYAKPKWKDNILIPLGIIAIGIPLVFIGAIMAAGNGTADIVAVMQNLGFPVWGFIVLWLASWTSQLVNNYTMGLSFSNILNVTSNKGRATVTLVGTVLSIILSLWGILEHFQDLLSLAALLYPGIAGVMFVDFFARKQNWVDKLGWNFMATLAMVVGTAVGYVTTYVVKIGIPPLQSLLITGIVYYAAMKIKAKTAPDKFTEGMFE</sequence>
<keyword evidence="5 6" id="KW-0472">Membrane</keyword>
<evidence type="ECO:0000256" key="1">
    <source>
        <dbReference type="ARBA" id="ARBA00004141"/>
    </source>
</evidence>
<feature type="transmembrane region" description="Helical" evidence="6">
    <location>
        <begin position="31"/>
        <end position="56"/>
    </location>
</feature>
<dbReference type="PANTHER" id="PTHR30569:SF0">
    <property type="entry name" value="CYTOSINE PERMEASE"/>
    <property type="match status" value="1"/>
</dbReference>
<dbReference type="PANTHER" id="PTHR30569">
    <property type="entry name" value="CYTOSINE TRANSPORTER CODB"/>
    <property type="match status" value="1"/>
</dbReference>
<evidence type="ECO:0000256" key="4">
    <source>
        <dbReference type="ARBA" id="ARBA00022989"/>
    </source>
</evidence>
<comment type="subcellular location">
    <subcellularLocation>
        <location evidence="1">Membrane</location>
        <topology evidence="1">Multi-pass membrane protein</topology>
    </subcellularLocation>
</comment>
<feature type="transmembrane region" description="Helical" evidence="6">
    <location>
        <begin position="376"/>
        <end position="394"/>
    </location>
</feature>
<evidence type="ECO:0000256" key="2">
    <source>
        <dbReference type="ARBA" id="ARBA00008974"/>
    </source>
</evidence>
<feature type="transmembrane region" description="Helical" evidence="6">
    <location>
        <begin position="209"/>
        <end position="229"/>
    </location>
</feature>
<keyword evidence="4 6" id="KW-1133">Transmembrane helix</keyword>
<dbReference type="GO" id="GO:0015209">
    <property type="term" value="F:cytosine transmembrane transporter activity"/>
    <property type="evidence" value="ECO:0007669"/>
    <property type="project" value="InterPro"/>
</dbReference>
<dbReference type="Gene3D" id="1.10.4160.10">
    <property type="entry name" value="Hydantoin permease"/>
    <property type="match status" value="1"/>
</dbReference>
<feature type="transmembrane region" description="Helical" evidence="6">
    <location>
        <begin position="104"/>
        <end position="122"/>
    </location>
</feature>
<dbReference type="Proteomes" id="UP000095544">
    <property type="component" value="Unassembled WGS sequence"/>
</dbReference>
<feature type="transmembrane region" description="Helical" evidence="6">
    <location>
        <begin position="281"/>
        <end position="298"/>
    </location>
</feature>
<dbReference type="Pfam" id="PF02133">
    <property type="entry name" value="Transp_cyt_pur"/>
    <property type="match status" value="1"/>
</dbReference>
<dbReference type="AlphaFoldDB" id="A0A173YJ88"/>
<feature type="transmembrane region" description="Helical" evidence="6">
    <location>
        <begin position="171"/>
        <end position="189"/>
    </location>
</feature>
<feature type="transmembrane region" description="Helical" evidence="6">
    <location>
        <begin position="241"/>
        <end position="261"/>
    </location>
</feature>
<dbReference type="EMBL" id="CYZU01000001">
    <property type="protein sequence ID" value="CUN64202.1"/>
    <property type="molecule type" value="Genomic_DNA"/>
</dbReference>
<dbReference type="GO" id="GO:0005886">
    <property type="term" value="C:plasma membrane"/>
    <property type="evidence" value="ECO:0007669"/>
    <property type="project" value="TreeGrafter"/>
</dbReference>
<dbReference type="InterPro" id="IPR030191">
    <property type="entry name" value="CodB"/>
</dbReference>
<dbReference type="InterPro" id="IPR001248">
    <property type="entry name" value="Pur-cyt_permease"/>
</dbReference>
<evidence type="ECO:0000256" key="3">
    <source>
        <dbReference type="ARBA" id="ARBA00022692"/>
    </source>
</evidence>
<feature type="transmembrane region" description="Helical" evidence="6">
    <location>
        <begin position="344"/>
        <end position="364"/>
    </location>
</feature>
<organism evidence="7 8">
    <name type="scientific">Faecalicatena contorta</name>
    <dbReference type="NCBI Taxonomy" id="39482"/>
    <lineage>
        <taxon>Bacteria</taxon>
        <taxon>Bacillati</taxon>
        <taxon>Bacillota</taxon>
        <taxon>Clostridia</taxon>
        <taxon>Lachnospirales</taxon>
        <taxon>Lachnospiraceae</taxon>
        <taxon>Faecalicatena</taxon>
    </lineage>
</organism>
<gene>
    <name evidence="7" type="primary">codB_1</name>
    <name evidence="7" type="ORF">ERS852491_00127</name>
</gene>
<dbReference type="RefSeq" id="WP_050641773.1">
    <property type="nucleotide sequence ID" value="NZ_CABKUE010000009.1"/>
</dbReference>
<evidence type="ECO:0000256" key="5">
    <source>
        <dbReference type="ARBA" id="ARBA00023136"/>
    </source>
</evidence>
<feature type="transmembrane region" description="Helical" evidence="6">
    <location>
        <begin position="319"/>
        <end position="338"/>
    </location>
</feature>